<keyword evidence="1" id="KW-0808">Transferase</keyword>
<name>A0A6J7IVS4_9ZZZZ</name>
<dbReference type="SUPFAM" id="SSF55729">
    <property type="entry name" value="Acyl-CoA N-acyltransferases (Nat)"/>
    <property type="match status" value="1"/>
</dbReference>
<organism evidence="4">
    <name type="scientific">freshwater metagenome</name>
    <dbReference type="NCBI Taxonomy" id="449393"/>
    <lineage>
        <taxon>unclassified sequences</taxon>
        <taxon>metagenomes</taxon>
        <taxon>ecological metagenomes</taxon>
    </lineage>
</organism>
<dbReference type="CDD" id="cd04301">
    <property type="entry name" value="NAT_SF"/>
    <property type="match status" value="1"/>
</dbReference>
<dbReference type="Gene3D" id="3.40.630.30">
    <property type="match status" value="1"/>
</dbReference>
<dbReference type="InterPro" id="IPR050832">
    <property type="entry name" value="Bact_Acetyltransf"/>
</dbReference>
<evidence type="ECO:0000259" key="3">
    <source>
        <dbReference type="PROSITE" id="PS51186"/>
    </source>
</evidence>
<evidence type="ECO:0000256" key="1">
    <source>
        <dbReference type="ARBA" id="ARBA00022679"/>
    </source>
</evidence>
<dbReference type="InterPro" id="IPR000182">
    <property type="entry name" value="GNAT_dom"/>
</dbReference>
<gene>
    <name evidence="4" type="ORF">UFOPK3662_01440</name>
</gene>
<accession>A0A6J7IVS4</accession>
<dbReference type="Pfam" id="PF00583">
    <property type="entry name" value="Acetyltransf_1"/>
    <property type="match status" value="1"/>
</dbReference>
<dbReference type="AlphaFoldDB" id="A0A6J7IVS4"/>
<dbReference type="GO" id="GO:0016747">
    <property type="term" value="F:acyltransferase activity, transferring groups other than amino-acyl groups"/>
    <property type="evidence" value="ECO:0007669"/>
    <property type="project" value="InterPro"/>
</dbReference>
<dbReference type="PANTHER" id="PTHR43877">
    <property type="entry name" value="AMINOALKYLPHOSPHONATE N-ACETYLTRANSFERASE-RELATED-RELATED"/>
    <property type="match status" value="1"/>
</dbReference>
<dbReference type="PANTHER" id="PTHR43877:SF2">
    <property type="entry name" value="AMINOALKYLPHOSPHONATE N-ACETYLTRANSFERASE-RELATED"/>
    <property type="match status" value="1"/>
</dbReference>
<sequence length="160" mass="17220">MVEVRLARTDELEAVGELTVRAYAAYTLGPADPYVARLRDAASRAEAAELWVAVDGDRLLGNVTCCPPGSAYREVSRPDEGEFRMLAVDPDARGTGAGTALAAHCEERAREHGAVGMALSSLAVMTAAHRIYSRLGYARDPERDWSPLPGVDLLAFSKVF</sequence>
<feature type="domain" description="N-acetyltransferase" evidence="3">
    <location>
        <begin position="2"/>
        <end position="160"/>
    </location>
</feature>
<proteinExistence type="predicted"/>
<dbReference type="InterPro" id="IPR016181">
    <property type="entry name" value="Acyl_CoA_acyltransferase"/>
</dbReference>
<dbReference type="EMBL" id="CAFBMW010000009">
    <property type="protein sequence ID" value="CAB4934412.1"/>
    <property type="molecule type" value="Genomic_DNA"/>
</dbReference>
<reference evidence="4" key="1">
    <citation type="submission" date="2020-05" db="EMBL/GenBank/DDBJ databases">
        <authorList>
            <person name="Chiriac C."/>
            <person name="Salcher M."/>
            <person name="Ghai R."/>
            <person name="Kavagutti S V."/>
        </authorList>
    </citation>
    <scope>NUCLEOTIDE SEQUENCE</scope>
</reference>
<evidence type="ECO:0000256" key="2">
    <source>
        <dbReference type="ARBA" id="ARBA00023315"/>
    </source>
</evidence>
<dbReference type="PROSITE" id="PS51186">
    <property type="entry name" value="GNAT"/>
    <property type="match status" value="1"/>
</dbReference>
<keyword evidence="2" id="KW-0012">Acyltransferase</keyword>
<protein>
    <submittedName>
        <fullName evidence="4">Unannotated protein</fullName>
    </submittedName>
</protein>
<evidence type="ECO:0000313" key="4">
    <source>
        <dbReference type="EMBL" id="CAB4934412.1"/>
    </source>
</evidence>